<gene>
    <name evidence="1" type="ORF">LMH87_009125</name>
</gene>
<evidence type="ECO:0008006" key="3">
    <source>
        <dbReference type="Google" id="ProtNLM"/>
    </source>
</evidence>
<reference evidence="1" key="1">
    <citation type="journal article" date="2023" name="Access Microbiol">
        <title>De-novo genome assembly for Akanthomyces muscarius, a biocontrol agent of insect agricultural pests.</title>
        <authorList>
            <person name="Erdos Z."/>
            <person name="Studholme D.J."/>
            <person name="Raymond B."/>
            <person name="Sharma M."/>
        </authorList>
    </citation>
    <scope>NUCLEOTIDE SEQUENCE</scope>
    <source>
        <strain evidence="1">Ve6</strain>
    </source>
</reference>
<dbReference type="KEGG" id="amus:LMH87_009125"/>
<dbReference type="RefSeq" id="XP_056056973.1">
    <property type="nucleotide sequence ID" value="XM_056202406.1"/>
</dbReference>
<evidence type="ECO:0000313" key="1">
    <source>
        <dbReference type="EMBL" id="KAJ4158606.1"/>
    </source>
</evidence>
<keyword evidence="2" id="KW-1185">Reference proteome</keyword>
<proteinExistence type="predicted"/>
<evidence type="ECO:0000313" key="2">
    <source>
        <dbReference type="Proteomes" id="UP001144673"/>
    </source>
</evidence>
<name>A0A9W8QIL0_AKAMU</name>
<sequence length="451" mass="49888">MPEDLWAFLPLIHERNNRQMSPLTADSQLQIGIEIEFVAPRNVEWEDEHLPDLDHWNHVSLSKDACFHRLAVALHDAGLPACYQMKTTPLRCVRNPLREAAPSRSLVLGSVYRLLGDPTRFHNSRRRRGDNGRAGLYRYWLVKGEYNLTDDARYKTWIACELNTPILSEVDMAGATLPDLDTALTALHGTYDSAPHISTRRCGLHVHLSPVSGGTLFFAQRILTLALLLDQTLLSPLCDPSRKDLGRPFLSAAALSTRRDLVVPRMPALSAAARAHLPRQFAAVEGRVLSCIWRAETFDDLQQILEHHSADLLTVAPVLCKHKLAAVDGGEDNTTTTTVEFRHAQASFSSRFVRAWASVVLAIGRVGLLGVEEYKHALGRLWDAGMGSRSRDPEQTCLATLEVLSEAAVEAGMLGGGLDLGYWRTRCAQMREGQNPDVDGEGKVVLDADGQ</sequence>
<dbReference type="AlphaFoldDB" id="A0A9W8QIL0"/>
<dbReference type="EMBL" id="JAJHUN010000006">
    <property type="protein sequence ID" value="KAJ4158606.1"/>
    <property type="molecule type" value="Genomic_DNA"/>
</dbReference>
<accession>A0A9W8QIL0</accession>
<dbReference type="GeneID" id="80896284"/>
<protein>
    <recommendedName>
        <fullName evidence="3">Amidoligase enzyme</fullName>
    </recommendedName>
</protein>
<organism evidence="1 2">
    <name type="scientific">Akanthomyces muscarius</name>
    <name type="common">Entomopathogenic fungus</name>
    <name type="synonym">Lecanicillium muscarium</name>
    <dbReference type="NCBI Taxonomy" id="2231603"/>
    <lineage>
        <taxon>Eukaryota</taxon>
        <taxon>Fungi</taxon>
        <taxon>Dikarya</taxon>
        <taxon>Ascomycota</taxon>
        <taxon>Pezizomycotina</taxon>
        <taxon>Sordariomycetes</taxon>
        <taxon>Hypocreomycetidae</taxon>
        <taxon>Hypocreales</taxon>
        <taxon>Cordycipitaceae</taxon>
        <taxon>Akanthomyces</taxon>
    </lineage>
</organism>
<comment type="caution">
    <text evidence="1">The sequence shown here is derived from an EMBL/GenBank/DDBJ whole genome shotgun (WGS) entry which is preliminary data.</text>
</comment>
<dbReference type="Proteomes" id="UP001144673">
    <property type="component" value="Unassembled WGS sequence"/>
</dbReference>